<gene>
    <name evidence="2" type="ORF">PUNSTDRAFT_146704</name>
</gene>
<dbReference type="EMBL" id="JH687557">
    <property type="protein sequence ID" value="EIN03923.1"/>
    <property type="molecule type" value="Genomic_DNA"/>
</dbReference>
<protein>
    <submittedName>
        <fullName evidence="2">Uncharacterized protein</fullName>
    </submittedName>
</protein>
<reference evidence="3" key="1">
    <citation type="journal article" date="2012" name="Science">
        <title>The Paleozoic origin of enzymatic lignin decomposition reconstructed from 31 fungal genomes.</title>
        <authorList>
            <person name="Floudas D."/>
            <person name="Binder M."/>
            <person name="Riley R."/>
            <person name="Barry K."/>
            <person name="Blanchette R.A."/>
            <person name="Henrissat B."/>
            <person name="Martinez A.T."/>
            <person name="Otillar R."/>
            <person name="Spatafora J.W."/>
            <person name="Yadav J.S."/>
            <person name="Aerts A."/>
            <person name="Benoit I."/>
            <person name="Boyd A."/>
            <person name="Carlson A."/>
            <person name="Copeland A."/>
            <person name="Coutinho P.M."/>
            <person name="de Vries R.P."/>
            <person name="Ferreira P."/>
            <person name="Findley K."/>
            <person name="Foster B."/>
            <person name="Gaskell J."/>
            <person name="Glotzer D."/>
            <person name="Gorecki P."/>
            <person name="Heitman J."/>
            <person name="Hesse C."/>
            <person name="Hori C."/>
            <person name="Igarashi K."/>
            <person name="Jurgens J.A."/>
            <person name="Kallen N."/>
            <person name="Kersten P."/>
            <person name="Kohler A."/>
            <person name="Kuees U."/>
            <person name="Kumar T.K.A."/>
            <person name="Kuo A."/>
            <person name="LaButti K."/>
            <person name="Larrondo L.F."/>
            <person name="Lindquist E."/>
            <person name="Ling A."/>
            <person name="Lombard V."/>
            <person name="Lucas S."/>
            <person name="Lundell T."/>
            <person name="Martin R."/>
            <person name="McLaughlin D.J."/>
            <person name="Morgenstern I."/>
            <person name="Morin E."/>
            <person name="Murat C."/>
            <person name="Nagy L.G."/>
            <person name="Nolan M."/>
            <person name="Ohm R.A."/>
            <person name="Patyshakuliyeva A."/>
            <person name="Rokas A."/>
            <person name="Ruiz-Duenas F.J."/>
            <person name="Sabat G."/>
            <person name="Salamov A."/>
            <person name="Samejima M."/>
            <person name="Schmutz J."/>
            <person name="Slot J.C."/>
            <person name="St John F."/>
            <person name="Stenlid J."/>
            <person name="Sun H."/>
            <person name="Sun S."/>
            <person name="Syed K."/>
            <person name="Tsang A."/>
            <person name="Wiebenga A."/>
            <person name="Young D."/>
            <person name="Pisabarro A."/>
            <person name="Eastwood D.C."/>
            <person name="Martin F."/>
            <person name="Cullen D."/>
            <person name="Grigoriev I.V."/>
            <person name="Hibbett D.S."/>
        </authorList>
    </citation>
    <scope>NUCLEOTIDE SEQUENCE [LARGE SCALE GENOMIC DNA]</scope>
    <source>
        <strain evidence="3">HHB-11173 SS5</strain>
    </source>
</reference>
<dbReference type="OrthoDB" id="722566at2759"/>
<dbReference type="eggNOG" id="ENOG502SDRT">
    <property type="taxonomic scope" value="Eukaryota"/>
</dbReference>
<dbReference type="UniPathway" id="UPA00143"/>
<dbReference type="SUPFAM" id="SSF81383">
    <property type="entry name" value="F-box domain"/>
    <property type="match status" value="1"/>
</dbReference>
<sequence>MAPDDDEDVAVYVPAGPLTLPPELILHILALAPVTDGIRLLLTCRSLSLHLSDPSESLWIAYCARYDLRSVAHFPSRSFRTVYAGLLHPYAWLLGAWANDAPFRGNVLHFRLDLGSTHEPGGIVGEVWCFPRPGDDPDDSDDDDDDFDLSHPEPPLLQRVLKIAFSDPCDEDATPCTENSKATMYCHLPDLELSHPCRLHIRRAPPQPRTLQFPIRTPAGATLTYPIQHPAFPPHASSPWIDHSRPLPPSLASVPTSDYDDDALLSFSIACPSSVCTPYHQPPALTLLPESARYYPLSSTPHPSGDPRSPDTLSGLWLGAYGPHGTELLHLSHSPDGVLSAHKIVGDQNVPRGVETWSAYLASGPLAPPVRIPDHPELDDDRCAVYEGSGRVSITGFLDQEDYLPAYIAIRDADTIDVWWGPLGMMSRCVRFKGQFREKK</sequence>
<keyword evidence="3" id="KW-1185">Reference proteome</keyword>
<name>R7S127_PUNST</name>
<proteinExistence type="predicted"/>
<accession>R7S127</accession>
<feature type="compositionally biased region" description="Acidic residues" evidence="1">
    <location>
        <begin position="136"/>
        <end position="147"/>
    </location>
</feature>
<dbReference type="KEGG" id="psq:PUNSTDRAFT_146704"/>
<dbReference type="Pfam" id="PF12014">
    <property type="entry name" value="Cyclin_D1_bind"/>
    <property type="match status" value="1"/>
</dbReference>
<dbReference type="HOGENOM" id="CLU_042699_0_0_1"/>
<dbReference type="RefSeq" id="XP_007388712.1">
    <property type="nucleotide sequence ID" value="XM_007388650.1"/>
</dbReference>
<evidence type="ECO:0000256" key="1">
    <source>
        <dbReference type="SAM" id="MobiDB-lite"/>
    </source>
</evidence>
<dbReference type="Proteomes" id="UP000054196">
    <property type="component" value="Unassembled WGS sequence"/>
</dbReference>
<dbReference type="AlphaFoldDB" id="R7S127"/>
<feature type="region of interest" description="Disordered" evidence="1">
    <location>
        <begin position="134"/>
        <end position="153"/>
    </location>
</feature>
<dbReference type="GO" id="GO:0016567">
    <property type="term" value="P:protein ubiquitination"/>
    <property type="evidence" value="ECO:0007669"/>
    <property type="project" value="UniProtKB-UniPathway"/>
</dbReference>
<organism evidence="2 3">
    <name type="scientific">Punctularia strigosozonata (strain HHB-11173)</name>
    <name type="common">White-rot fungus</name>
    <dbReference type="NCBI Taxonomy" id="741275"/>
    <lineage>
        <taxon>Eukaryota</taxon>
        <taxon>Fungi</taxon>
        <taxon>Dikarya</taxon>
        <taxon>Basidiomycota</taxon>
        <taxon>Agaricomycotina</taxon>
        <taxon>Agaricomycetes</taxon>
        <taxon>Corticiales</taxon>
        <taxon>Punctulariaceae</taxon>
        <taxon>Punctularia</taxon>
    </lineage>
</organism>
<dbReference type="OMA" id="HEFRTYK"/>
<dbReference type="GeneID" id="18881697"/>
<evidence type="ECO:0000313" key="3">
    <source>
        <dbReference type="Proteomes" id="UP000054196"/>
    </source>
</evidence>
<evidence type="ECO:0000313" key="2">
    <source>
        <dbReference type="EMBL" id="EIN03923.1"/>
    </source>
</evidence>
<dbReference type="InterPro" id="IPR036047">
    <property type="entry name" value="F-box-like_dom_sf"/>
</dbReference>